<dbReference type="FunFam" id="1.10.10.10:FF:000417">
    <property type="entry name" value="Transcriptional regulator, MarR family"/>
    <property type="match status" value="1"/>
</dbReference>
<dbReference type="AlphaFoldDB" id="V8I4Y8"/>
<dbReference type="GO" id="GO:0008270">
    <property type="term" value="F:zinc ion binding"/>
    <property type="evidence" value="ECO:0007669"/>
    <property type="project" value="InterPro"/>
</dbReference>
<dbReference type="EMBL" id="AYRR01000008">
    <property type="protein sequence ID" value="ETD96050.1"/>
    <property type="molecule type" value="Genomic_DNA"/>
</dbReference>
<proteinExistence type="predicted"/>
<dbReference type="PROSITE" id="PS50995">
    <property type="entry name" value="HTH_MARR_2"/>
    <property type="match status" value="1"/>
</dbReference>
<dbReference type="Proteomes" id="UP000018717">
    <property type="component" value="Unassembled WGS sequence"/>
</dbReference>
<dbReference type="Gene3D" id="6.10.140.1680">
    <property type="match status" value="1"/>
</dbReference>
<sequence>MSNNSIFLLKKRSLKGKESDMRQLAKDIDGFLNEVILQAENQHEILIGHCTSEVALTNTQEHILMLLSEESLTNSELARRLNVSQAAVTKAIKSLVKEGMLETSKDPKDARVIFYQLTDLARPIAEEHHHHHEHTLLTYEQVATQFTPNEQKVIQRFLTALVGEIK</sequence>
<dbReference type="PANTHER" id="PTHR35790">
    <property type="entry name" value="HTH-TYPE TRANSCRIPTIONAL REGULATOR PCHR"/>
    <property type="match status" value="1"/>
</dbReference>
<keyword evidence="1" id="KW-0805">Transcription regulation</keyword>
<dbReference type="InterPro" id="IPR047894">
    <property type="entry name" value="AdcR-like"/>
</dbReference>
<evidence type="ECO:0000256" key="2">
    <source>
        <dbReference type="ARBA" id="ARBA00023125"/>
    </source>
</evidence>
<dbReference type="InterPro" id="IPR052067">
    <property type="entry name" value="Metal_resp_HTH_trans_reg"/>
</dbReference>
<feature type="domain" description="HTH marR-type" evidence="4">
    <location>
        <begin position="21"/>
        <end position="163"/>
    </location>
</feature>
<dbReference type="Gene3D" id="6.10.250.2360">
    <property type="match status" value="1"/>
</dbReference>
<dbReference type="InterPro" id="IPR001845">
    <property type="entry name" value="HTH_ArsR_DNA-bd_dom"/>
</dbReference>
<protein>
    <submittedName>
        <fullName evidence="5">MarR family transcriptional regulator</fullName>
    </submittedName>
</protein>
<evidence type="ECO:0000313" key="5">
    <source>
        <dbReference type="EMBL" id="ETD96050.1"/>
    </source>
</evidence>
<keyword evidence="2" id="KW-0238">DNA-binding</keyword>
<reference evidence="5 6" key="1">
    <citation type="submission" date="2013-11" db="EMBL/GenBank/DDBJ databases">
        <title>Genome sequencing of Streptococcus mitis strains.</title>
        <authorList>
            <person name="Ikryannikova L.N."/>
            <person name="Ilina E.N."/>
            <person name="Kostryukova E.S."/>
            <person name="Karpova I.Y."/>
            <person name="Semashko T.A."/>
            <person name="Larin A.K."/>
            <person name="Ischenko D.S."/>
            <person name="Savinova T.A."/>
            <person name="Dubovickaya V.A."/>
            <person name="Sidorenko S.V."/>
            <person name="Govorun V.M."/>
        </authorList>
    </citation>
    <scope>NUCLEOTIDE SEQUENCE [LARGE SCALE GENOMIC DNA]</scope>
    <source>
        <strain evidence="5 6">21/39</strain>
    </source>
</reference>
<dbReference type="InterPro" id="IPR011991">
    <property type="entry name" value="ArsR-like_HTH"/>
</dbReference>
<dbReference type="SMART" id="SM00418">
    <property type="entry name" value="HTH_ARSR"/>
    <property type="match status" value="1"/>
</dbReference>
<dbReference type="SMART" id="SM00347">
    <property type="entry name" value="HTH_MARR"/>
    <property type="match status" value="1"/>
</dbReference>
<evidence type="ECO:0000256" key="3">
    <source>
        <dbReference type="ARBA" id="ARBA00023163"/>
    </source>
</evidence>
<evidence type="ECO:0000259" key="4">
    <source>
        <dbReference type="PROSITE" id="PS50995"/>
    </source>
</evidence>
<dbReference type="PATRIC" id="fig|1415765.3.peg.1370"/>
<dbReference type="InterPro" id="IPR000835">
    <property type="entry name" value="HTH_MarR-typ"/>
</dbReference>
<dbReference type="Pfam" id="PF01047">
    <property type="entry name" value="MarR"/>
    <property type="match status" value="1"/>
</dbReference>
<name>V8I4Y8_STRMT</name>
<comment type="caution">
    <text evidence="5">The sequence shown here is derived from an EMBL/GenBank/DDBJ whole genome shotgun (WGS) entry which is preliminary data.</text>
</comment>
<accession>V8I4Y8</accession>
<dbReference type="PANTHER" id="PTHR35790:SF4">
    <property type="entry name" value="HTH-TYPE TRANSCRIPTIONAL REGULATOR PCHR"/>
    <property type="match status" value="1"/>
</dbReference>
<dbReference type="GO" id="GO:0003700">
    <property type="term" value="F:DNA-binding transcription factor activity"/>
    <property type="evidence" value="ECO:0007669"/>
    <property type="project" value="InterPro"/>
</dbReference>
<gene>
    <name evidence="5" type="ORF">U757_07110</name>
</gene>
<dbReference type="Gene3D" id="1.10.10.10">
    <property type="entry name" value="Winged helix-like DNA-binding domain superfamily/Winged helix DNA-binding domain"/>
    <property type="match status" value="1"/>
</dbReference>
<dbReference type="NCBIfam" id="NF038251">
    <property type="entry name" value="AdcR_fam_Zn_TF"/>
    <property type="match status" value="1"/>
</dbReference>
<dbReference type="CDD" id="cd00090">
    <property type="entry name" value="HTH_ARSR"/>
    <property type="match status" value="1"/>
</dbReference>
<evidence type="ECO:0000256" key="1">
    <source>
        <dbReference type="ARBA" id="ARBA00023015"/>
    </source>
</evidence>
<dbReference type="InterPro" id="IPR036388">
    <property type="entry name" value="WH-like_DNA-bd_sf"/>
</dbReference>
<keyword evidence="3" id="KW-0804">Transcription</keyword>
<dbReference type="GO" id="GO:0003677">
    <property type="term" value="F:DNA binding"/>
    <property type="evidence" value="ECO:0007669"/>
    <property type="project" value="UniProtKB-KW"/>
</dbReference>
<dbReference type="InterPro" id="IPR036390">
    <property type="entry name" value="WH_DNA-bd_sf"/>
</dbReference>
<organism evidence="5 6">
    <name type="scientific">Streptococcus mitis 21/39</name>
    <dbReference type="NCBI Taxonomy" id="1415765"/>
    <lineage>
        <taxon>Bacteria</taxon>
        <taxon>Bacillati</taxon>
        <taxon>Bacillota</taxon>
        <taxon>Bacilli</taxon>
        <taxon>Lactobacillales</taxon>
        <taxon>Streptococcaceae</taxon>
        <taxon>Streptococcus</taxon>
        <taxon>Streptococcus mitis group</taxon>
    </lineage>
</organism>
<evidence type="ECO:0000313" key="6">
    <source>
        <dbReference type="Proteomes" id="UP000018717"/>
    </source>
</evidence>
<dbReference type="SUPFAM" id="SSF46785">
    <property type="entry name" value="Winged helix' DNA-binding domain"/>
    <property type="match status" value="1"/>
</dbReference>